<comment type="caution">
    <text evidence="2">The sequence shown here is derived from an EMBL/GenBank/DDBJ whole genome shotgun (WGS) entry which is preliminary data.</text>
</comment>
<accession>A0A4Y2TAQ2</accession>
<keyword evidence="3" id="KW-1185">Reference proteome</keyword>
<sequence length="50" mass="5588">MRPWGGGFDALTKVKIAIPLPESSLESGERDRRSSPRGLECPKVMDLRFT</sequence>
<dbReference type="EMBL" id="BGPR01026942">
    <property type="protein sequence ID" value="GBN97060.1"/>
    <property type="molecule type" value="Genomic_DNA"/>
</dbReference>
<reference evidence="2 3" key="1">
    <citation type="journal article" date="2019" name="Sci. Rep.">
        <title>Orb-weaving spider Araneus ventricosus genome elucidates the spidroin gene catalogue.</title>
        <authorList>
            <person name="Kono N."/>
            <person name="Nakamura H."/>
            <person name="Ohtoshi R."/>
            <person name="Moran D.A.P."/>
            <person name="Shinohara A."/>
            <person name="Yoshida Y."/>
            <person name="Fujiwara M."/>
            <person name="Mori M."/>
            <person name="Tomita M."/>
            <person name="Arakawa K."/>
        </authorList>
    </citation>
    <scope>NUCLEOTIDE SEQUENCE [LARGE SCALE GENOMIC DNA]</scope>
</reference>
<evidence type="ECO:0000313" key="2">
    <source>
        <dbReference type="EMBL" id="GBN97060.1"/>
    </source>
</evidence>
<feature type="region of interest" description="Disordered" evidence="1">
    <location>
        <begin position="22"/>
        <end position="41"/>
    </location>
</feature>
<organism evidence="2 3">
    <name type="scientific">Araneus ventricosus</name>
    <name type="common">Orbweaver spider</name>
    <name type="synonym">Epeira ventricosa</name>
    <dbReference type="NCBI Taxonomy" id="182803"/>
    <lineage>
        <taxon>Eukaryota</taxon>
        <taxon>Metazoa</taxon>
        <taxon>Ecdysozoa</taxon>
        <taxon>Arthropoda</taxon>
        <taxon>Chelicerata</taxon>
        <taxon>Arachnida</taxon>
        <taxon>Araneae</taxon>
        <taxon>Araneomorphae</taxon>
        <taxon>Entelegynae</taxon>
        <taxon>Araneoidea</taxon>
        <taxon>Araneidae</taxon>
        <taxon>Araneus</taxon>
    </lineage>
</organism>
<dbReference type="Proteomes" id="UP000499080">
    <property type="component" value="Unassembled WGS sequence"/>
</dbReference>
<name>A0A4Y2TAQ2_ARAVE</name>
<feature type="non-terminal residue" evidence="2">
    <location>
        <position position="50"/>
    </location>
</feature>
<evidence type="ECO:0000313" key="3">
    <source>
        <dbReference type="Proteomes" id="UP000499080"/>
    </source>
</evidence>
<protein>
    <submittedName>
        <fullName evidence="2">Uncharacterized protein</fullName>
    </submittedName>
</protein>
<evidence type="ECO:0000256" key="1">
    <source>
        <dbReference type="SAM" id="MobiDB-lite"/>
    </source>
</evidence>
<proteinExistence type="predicted"/>
<dbReference type="AlphaFoldDB" id="A0A4Y2TAQ2"/>
<gene>
    <name evidence="2" type="ORF">AVEN_91625_1</name>
</gene>